<feature type="region of interest" description="Disordered" evidence="1">
    <location>
        <begin position="28"/>
        <end position="57"/>
    </location>
</feature>
<feature type="compositionally biased region" description="Basic and acidic residues" evidence="1">
    <location>
        <begin position="45"/>
        <end position="57"/>
    </location>
</feature>
<keyword evidence="3" id="KW-1185">Reference proteome</keyword>
<dbReference type="RefSeq" id="WP_176761560.1">
    <property type="nucleotide sequence ID" value="NZ_FNES01000020.1"/>
</dbReference>
<accession>A0A1G9D6I8</accession>
<evidence type="ECO:0000256" key="1">
    <source>
        <dbReference type="SAM" id="MobiDB-lite"/>
    </source>
</evidence>
<organism evidence="2 3">
    <name type="scientific">Billgrantia gudaonensis</name>
    <dbReference type="NCBI Taxonomy" id="376427"/>
    <lineage>
        <taxon>Bacteria</taxon>
        <taxon>Pseudomonadati</taxon>
        <taxon>Pseudomonadota</taxon>
        <taxon>Gammaproteobacteria</taxon>
        <taxon>Oceanospirillales</taxon>
        <taxon>Halomonadaceae</taxon>
        <taxon>Billgrantia</taxon>
    </lineage>
</organism>
<protein>
    <submittedName>
        <fullName evidence="2">Uncharacterized protein</fullName>
    </submittedName>
</protein>
<sequence length="57" mass="6029">MIQGIVLCFAFLFAQLAVLHCIDRRLDGGASDARSTTAAPPVARQNEEEKPGSEGGI</sequence>
<evidence type="ECO:0000313" key="3">
    <source>
        <dbReference type="Proteomes" id="UP000198525"/>
    </source>
</evidence>
<evidence type="ECO:0000313" key="2">
    <source>
        <dbReference type="EMBL" id="SDK59529.1"/>
    </source>
</evidence>
<proteinExistence type="predicted"/>
<dbReference type="AlphaFoldDB" id="A0A1G9D6I8"/>
<gene>
    <name evidence="2" type="ORF">SAMN04487954_12032</name>
</gene>
<reference evidence="2 3" key="1">
    <citation type="submission" date="2016-10" db="EMBL/GenBank/DDBJ databases">
        <authorList>
            <person name="de Groot N.N."/>
        </authorList>
    </citation>
    <scope>NUCLEOTIDE SEQUENCE [LARGE SCALE GENOMIC DNA]</scope>
    <source>
        <strain evidence="2 3">CGMCC 1.6133</strain>
    </source>
</reference>
<dbReference type="Proteomes" id="UP000198525">
    <property type="component" value="Unassembled WGS sequence"/>
</dbReference>
<dbReference type="EMBL" id="FNES01000020">
    <property type="protein sequence ID" value="SDK59529.1"/>
    <property type="molecule type" value="Genomic_DNA"/>
</dbReference>
<name>A0A1G9D6I8_9GAMM</name>